<accession>A0ABS0ZA68</accession>
<feature type="transmembrane region" description="Helical" evidence="1">
    <location>
        <begin position="17"/>
        <end position="36"/>
    </location>
</feature>
<gene>
    <name evidence="3" type="ORF">JHD44_07610</name>
</gene>
<feature type="transmembrane region" description="Helical" evidence="1">
    <location>
        <begin position="120"/>
        <end position="141"/>
    </location>
</feature>
<dbReference type="Proteomes" id="UP000598488">
    <property type="component" value="Unassembled WGS sequence"/>
</dbReference>
<keyword evidence="1" id="KW-1133">Transmembrane helix</keyword>
<feature type="transmembrane region" description="Helical" evidence="1">
    <location>
        <begin position="219"/>
        <end position="243"/>
    </location>
</feature>
<name>A0ABS0ZA68_9GAMM</name>
<dbReference type="EMBL" id="JAEMUH010000006">
    <property type="protein sequence ID" value="MBJ7550542.1"/>
    <property type="molecule type" value="Genomic_DNA"/>
</dbReference>
<evidence type="ECO:0000313" key="4">
    <source>
        <dbReference type="Proteomes" id="UP000598488"/>
    </source>
</evidence>
<feature type="transmembrane region" description="Helical" evidence="1">
    <location>
        <begin position="93"/>
        <end position="114"/>
    </location>
</feature>
<feature type="domain" description="Nucleoside transporter/FeoB GTPase Gate" evidence="2">
    <location>
        <begin position="20"/>
        <end position="103"/>
    </location>
</feature>
<protein>
    <submittedName>
        <fullName evidence="3">Nucleoside recognition family protein</fullName>
    </submittedName>
</protein>
<dbReference type="InterPro" id="IPR011642">
    <property type="entry name" value="Gate_dom"/>
</dbReference>
<keyword evidence="4" id="KW-1185">Reference proteome</keyword>
<comment type="caution">
    <text evidence="3">The sequence shown here is derived from an EMBL/GenBank/DDBJ whole genome shotgun (WGS) entry which is preliminary data.</text>
</comment>
<feature type="transmembrane region" description="Helical" evidence="1">
    <location>
        <begin position="290"/>
        <end position="311"/>
    </location>
</feature>
<organism evidence="3 4">
    <name type="scientific">Marinomonas ostreistagni</name>
    <dbReference type="NCBI Taxonomy" id="359209"/>
    <lineage>
        <taxon>Bacteria</taxon>
        <taxon>Pseudomonadati</taxon>
        <taxon>Pseudomonadota</taxon>
        <taxon>Gammaproteobacteria</taxon>
        <taxon>Oceanospirillales</taxon>
        <taxon>Oceanospirillaceae</taxon>
        <taxon>Marinomonas</taxon>
    </lineage>
</organism>
<evidence type="ECO:0000256" key="1">
    <source>
        <dbReference type="SAM" id="Phobius"/>
    </source>
</evidence>
<feature type="transmembrane region" description="Helical" evidence="1">
    <location>
        <begin position="56"/>
        <end position="81"/>
    </location>
</feature>
<evidence type="ECO:0000259" key="2">
    <source>
        <dbReference type="Pfam" id="PF07670"/>
    </source>
</evidence>
<sequence length="312" mass="33452">MSFIEIILSSGRFSVDIALYTLLPVMIVMLCIMKVLETKGIMDIIVKKLTPIFKPFGLTGMSTFALLQMNFISFAAPLATLSIMQSRGVSDRHLAATLAMLLAMAQGNILYPMIPLGLNWTAAIAISIIGGLCASSLTWYFSGRNLSDKDSHSSDQESNDSSSHSGLIKVINDAGLDAIRLAVGAIPMLTLSITIVGILKAAGAVTALEQTLLPLLNAVNISSMFVMPTLAKYLGGGTAYLGVATDLIQQGNMSATQINTSAGFLVNTFDLPGVGIFLGLSYRFVRLFKYAIPGILLGILVRALLHFFIFYR</sequence>
<keyword evidence="1" id="KW-0472">Membrane</keyword>
<reference evidence="3 4" key="1">
    <citation type="submission" date="2020-12" db="EMBL/GenBank/DDBJ databases">
        <title>Comparative genome analysis of fungal antagonists Marinomonas ostreistagni 398 and M. spartinae 468.</title>
        <authorList>
            <person name="Fields J.L."/>
            <person name="Mavrodi O.V."/>
            <person name="Biber P.D."/>
            <person name="Indest K.J."/>
            <person name="Mavrodi D.V."/>
        </authorList>
    </citation>
    <scope>NUCLEOTIDE SEQUENCE [LARGE SCALE GENOMIC DNA]</scope>
    <source>
        <strain evidence="3 4">USM7</strain>
    </source>
</reference>
<proteinExistence type="predicted"/>
<dbReference type="Pfam" id="PF07670">
    <property type="entry name" value="Gate"/>
    <property type="match status" value="1"/>
</dbReference>
<evidence type="ECO:0000313" key="3">
    <source>
        <dbReference type="EMBL" id="MBJ7550542.1"/>
    </source>
</evidence>
<feature type="transmembrane region" description="Helical" evidence="1">
    <location>
        <begin position="264"/>
        <end position="284"/>
    </location>
</feature>
<keyword evidence="1" id="KW-0812">Transmembrane</keyword>
<dbReference type="RefSeq" id="WP_199462160.1">
    <property type="nucleotide sequence ID" value="NZ_JAEMUH010000006.1"/>
</dbReference>
<feature type="transmembrane region" description="Helical" evidence="1">
    <location>
        <begin position="178"/>
        <end position="199"/>
    </location>
</feature>